<accession>A0AAV5CTM2</accession>
<dbReference type="InterPro" id="IPR013210">
    <property type="entry name" value="LRR_N_plant-typ"/>
</dbReference>
<dbReference type="SUPFAM" id="SSF52058">
    <property type="entry name" value="L domain-like"/>
    <property type="match status" value="1"/>
</dbReference>
<dbReference type="Proteomes" id="UP001054889">
    <property type="component" value="Unassembled WGS sequence"/>
</dbReference>
<dbReference type="EMBL" id="BQKI01000009">
    <property type="protein sequence ID" value="GJN01535.1"/>
    <property type="molecule type" value="Genomic_DNA"/>
</dbReference>
<dbReference type="PANTHER" id="PTHR48065:SF69">
    <property type="entry name" value="OS07G0466500 PROTEIN"/>
    <property type="match status" value="1"/>
</dbReference>
<evidence type="ECO:0000256" key="3">
    <source>
        <dbReference type="SAM" id="SignalP"/>
    </source>
</evidence>
<gene>
    <name evidence="5" type="primary">ga18809</name>
    <name evidence="5" type="ORF">PR202_ga18809</name>
</gene>
<evidence type="ECO:0000313" key="5">
    <source>
        <dbReference type="EMBL" id="GJN01535.1"/>
    </source>
</evidence>
<dbReference type="Pfam" id="PF08263">
    <property type="entry name" value="LRRNT_2"/>
    <property type="match status" value="1"/>
</dbReference>
<reference evidence="5" key="1">
    <citation type="journal article" date="2018" name="DNA Res.">
        <title>Multiple hybrid de novo genome assembly of finger millet, an orphan allotetraploid crop.</title>
        <authorList>
            <person name="Hatakeyama M."/>
            <person name="Aluri S."/>
            <person name="Balachadran M.T."/>
            <person name="Sivarajan S.R."/>
            <person name="Patrignani A."/>
            <person name="Gruter S."/>
            <person name="Poveda L."/>
            <person name="Shimizu-Inatsugi R."/>
            <person name="Baeten J."/>
            <person name="Francoijs K.J."/>
            <person name="Nataraja K.N."/>
            <person name="Reddy Y.A.N."/>
            <person name="Phadnis S."/>
            <person name="Ravikumar R.L."/>
            <person name="Schlapbach R."/>
            <person name="Sreeman S.M."/>
            <person name="Shimizu K.K."/>
        </authorList>
    </citation>
    <scope>NUCLEOTIDE SEQUENCE</scope>
</reference>
<feature type="domain" description="Leucine-rich repeat-containing N-terminal plant-type" evidence="4">
    <location>
        <begin position="34"/>
        <end position="72"/>
    </location>
</feature>
<dbReference type="PANTHER" id="PTHR48065">
    <property type="entry name" value="OS10G0469600 PROTEIN"/>
    <property type="match status" value="1"/>
</dbReference>
<keyword evidence="2" id="KW-0677">Repeat</keyword>
<keyword evidence="3" id="KW-0732">Signal</keyword>
<dbReference type="InterPro" id="IPR032675">
    <property type="entry name" value="LRR_dom_sf"/>
</dbReference>
<keyword evidence="6" id="KW-1185">Reference proteome</keyword>
<name>A0AAV5CTM2_ELECO</name>
<sequence length="294" mass="31731">MGAFSSWGSSLSLLLCVLPFTLRMFSSSACFVEERSALMYIKSSLISVHAQMLPDSWGRGDDCCTWERVVCNNSTRRISRLDLSWIYWSSSMSTADDRWYLNFTVFSAFHDLEFLDLSWNSPTLISLEGSDALTKLRYLNLSGNGFGGSYLPLFSKFTSLEVLVLNGLNNISGGLPPSGGISDALSNASSLIALDIRYNQFMGNLNWVLLIVHHQWQTTEAAAGNRASSANLVSPANPASGPGMALTAGAEASAAPVVLTALQTGISGHVPGNINSLFSNDNEFFLDIFGNAIA</sequence>
<reference evidence="5" key="2">
    <citation type="submission" date="2021-12" db="EMBL/GenBank/DDBJ databases">
        <title>Resequencing data analysis of finger millet.</title>
        <authorList>
            <person name="Hatakeyama M."/>
            <person name="Aluri S."/>
            <person name="Balachadran M.T."/>
            <person name="Sivarajan S.R."/>
            <person name="Poveda L."/>
            <person name="Shimizu-Inatsugi R."/>
            <person name="Schlapbach R."/>
            <person name="Sreeman S.M."/>
            <person name="Shimizu K.K."/>
        </authorList>
    </citation>
    <scope>NUCLEOTIDE SEQUENCE</scope>
</reference>
<proteinExistence type="predicted"/>
<evidence type="ECO:0000313" key="6">
    <source>
        <dbReference type="Proteomes" id="UP001054889"/>
    </source>
</evidence>
<evidence type="ECO:0000256" key="1">
    <source>
        <dbReference type="ARBA" id="ARBA00022614"/>
    </source>
</evidence>
<evidence type="ECO:0000259" key="4">
    <source>
        <dbReference type="Pfam" id="PF08263"/>
    </source>
</evidence>
<dbReference type="Pfam" id="PF00560">
    <property type="entry name" value="LRR_1"/>
    <property type="match status" value="1"/>
</dbReference>
<keyword evidence="1" id="KW-0433">Leucine-rich repeat</keyword>
<evidence type="ECO:0000256" key="2">
    <source>
        <dbReference type="ARBA" id="ARBA00022737"/>
    </source>
</evidence>
<dbReference type="AlphaFoldDB" id="A0AAV5CTM2"/>
<feature type="signal peptide" evidence="3">
    <location>
        <begin position="1"/>
        <end position="23"/>
    </location>
</feature>
<dbReference type="Gene3D" id="3.80.10.10">
    <property type="entry name" value="Ribonuclease Inhibitor"/>
    <property type="match status" value="1"/>
</dbReference>
<protein>
    <recommendedName>
        <fullName evidence="4">Leucine-rich repeat-containing N-terminal plant-type domain-containing protein</fullName>
    </recommendedName>
</protein>
<organism evidence="5 6">
    <name type="scientific">Eleusine coracana subsp. coracana</name>
    <dbReference type="NCBI Taxonomy" id="191504"/>
    <lineage>
        <taxon>Eukaryota</taxon>
        <taxon>Viridiplantae</taxon>
        <taxon>Streptophyta</taxon>
        <taxon>Embryophyta</taxon>
        <taxon>Tracheophyta</taxon>
        <taxon>Spermatophyta</taxon>
        <taxon>Magnoliopsida</taxon>
        <taxon>Liliopsida</taxon>
        <taxon>Poales</taxon>
        <taxon>Poaceae</taxon>
        <taxon>PACMAD clade</taxon>
        <taxon>Chloridoideae</taxon>
        <taxon>Cynodonteae</taxon>
        <taxon>Eleusininae</taxon>
        <taxon>Eleusine</taxon>
    </lineage>
</organism>
<feature type="chain" id="PRO_5043641092" description="Leucine-rich repeat-containing N-terminal plant-type domain-containing protein" evidence="3">
    <location>
        <begin position="24"/>
        <end position="294"/>
    </location>
</feature>
<comment type="caution">
    <text evidence="5">The sequence shown here is derived from an EMBL/GenBank/DDBJ whole genome shotgun (WGS) entry which is preliminary data.</text>
</comment>
<dbReference type="InterPro" id="IPR001611">
    <property type="entry name" value="Leu-rich_rpt"/>
</dbReference>